<dbReference type="FunCoup" id="A3LNC9">
    <property type="interactions" value="161"/>
</dbReference>
<dbReference type="HOGENOM" id="CLU_025739_0_0_1"/>
<name>A3LNC9_PICST</name>
<dbReference type="GO" id="GO:0003723">
    <property type="term" value="F:RNA binding"/>
    <property type="evidence" value="ECO:0007669"/>
    <property type="project" value="UniProtKB-KW"/>
</dbReference>
<evidence type="ECO:0000256" key="1">
    <source>
        <dbReference type="ARBA" id="ARBA00022664"/>
    </source>
</evidence>
<dbReference type="EMBL" id="CP000496">
    <property type="protein sequence ID" value="ABN64833.2"/>
    <property type="molecule type" value="Genomic_DNA"/>
</dbReference>
<dbReference type="OrthoDB" id="10266058at2759"/>
<dbReference type="AlphaFoldDB" id="A3LNC9"/>
<feature type="region of interest" description="Disordered" evidence="4">
    <location>
        <begin position="1"/>
        <end position="87"/>
    </location>
</feature>
<dbReference type="SUPFAM" id="SSF54928">
    <property type="entry name" value="RNA-binding domain, RBD"/>
    <property type="match status" value="1"/>
</dbReference>
<feature type="non-terminal residue" evidence="5">
    <location>
        <position position="1"/>
    </location>
</feature>
<evidence type="ECO:0000313" key="6">
    <source>
        <dbReference type="Proteomes" id="UP000002258"/>
    </source>
</evidence>
<proteinExistence type="predicted"/>
<evidence type="ECO:0000256" key="2">
    <source>
        <dbReference type="ARBA" id="ARBA00022884"/>
    </source>
</evidence>
<sequence length="533" mass="62127">DRKRERDSYSPRYEPRKNEHRSGNRDRSPRRTDSYRGDHRERDHYRGQYRERRDIREREIPDSPSSRDSSMAREKLTETSKKEEYSKNELQKKIKELSQQLSALNDVESIEDKTVIDSRWGVKPKGFEEVTAQRAKLSGLFPLPGYPRPVDFTKLEGMVKDRSNNKNDILFEMSHIDPVDAKSSRLLILHGVDFDKINHLKVVDYLNSYLKKIDIEETSLSNNIDDKRKTKDDKSLIVEFHNSTCCTIISSLVKLQLKFNEFKDDAELAHHEEETFTIKFERPNEYVVQTLPPYTKQDEDIKEKVVDSPRKITLKFSPETTETQIITELNLYSPVRAFQMFREVGTKVSLGMAFVEFFIDPASYKHTDQVIERLQELLQKLDQSQIIDEAFFSCIIPHKTSIQDCQINFDSLKHLVRNENVSTHPKSRVIQLLNVVTPKDLVEDSNYQFILKDIKREASRIGTVVSIKIPRPANEFTPGLAQFSVPGLGKVFIEFEDEEVAFRAIMELAGRSYNDRCVICAFYNVDDYRMGLY</sequence>
<dbReference type="eggNOG" id="KOG0120">
    <property type="taxonomic scope" value="Eukaryota"/>
</dbReference>
<dbReference type="Proteomes" id="UP000002258">
    <property type="component" value="Chromosome 2"/>
</dbReference>
<dbReference type="STRING" id="322104.A3LNC9"/>
<protein>
    <submittedName>
        <fullName evidence="5">Uncharacterized protein</fullName>
    </submittedName>
</protein>
<dbReference type="KEGG" id="pic:PICST_42021"/>
<dbReference type="InterPro" id="IPR035979">
    <property type="entry name" value="RBD_domain_sf"/>
</dbReference>
<feature type="compositionally biased region" description="Basic and acidic residues" evidence="4">
    <location>
        <begin position="1"/>
        <end position="61"/>
    </location>
</feature>
<organism evidence="5 6">
    <name type="scientific">Scheffersomyces stipitis (strain ATCC 58785 / CBS 6054 / NBRC 10063 / NRRL Y-11545)</name>
    <name type="common">Yeast</name>
    <name type="synonym">Pichia stipitis</name>
    <dbReference type="NCBI Taxonomy" id="322104"/>
    <lineage>
        <taxon>Eukaryota</taxon>
        <taxon>Fungi</taxon>
        <taxon>Dikarya</taxon>
        <taxon>Ascomycota</taxon>
        <taxon>Saccharomycotina</taxon>
        <taxon>Pichiomycetes</taxon>
        <taxon>Debaryomycetaceae</taxon>
        <taxon>Scheffersomyces</taxon>
    </lineage>
</organism>
<dbReference type="FunFam" id="3.30.70.330:FF:000097">
    <property type="entry name" value="U2 snRNP auxiliary factor large subunit"/>
    <property type="match status" value="1"/>
</dbReference>
<dbReference type="Gene3D" id="3.30.70.330">
    <property type="match status" value="1"/>
</dbReference>
<dbReference type="InParanoid" id="A3LNC9"/>
<dbReference type="PANTHER" id="PTHR23139">
    <property type="entry name" value="RNA-BINDING PROTEIN"/>
    <property type="match status" value="1"/>
</dbReference>
<evidence type="ECO:0000256" key="3">
    <source>
        <dbReference type="ARBA" id="ARBA00023187"/>
    </source>
</evidence>
<evidence type="ECO:0000256" key="4">
    <source>
        <dbReference type="SAM" id="MobiDB-lite"/>
    </source>
</evidence>
<feature type="compositionally biased region" description="Basic and acidic residues" evidence="4">
    <location>
        <begin position="70"/>
        <end position="87"/>
    </location>
</feature>
<dbReference type="InterPro" id="IPR012677">
    <property type="entry name" value="Nucleotide-bd_a/b_plait_sf"/>
</dbReference>
<dbReference type="OMA" id="FIWQRPG"/>
<gene>
    <name evidence="5" type="ORF">PICST_42021</name>
</gene>
<keyword evidence="3" id="KW-0508">mRNA splicing</keyword>
<dbReference type="CDD" id="cd12232">
    <property type="entry name" value="RRM3_U2AF65"/>
    <property type="match status" value="1"/>
</dbReference>
<reference evidence="5 6" key="1">
    <citation type="journal article" date="2007" name="Nat. Biotechnol.">
        <title>Genome sequence of the lignocellulose-bioconverting and xylose-fermenting yeast Pichia stipitis.</title>
        <authorList>
            <person name="Jeffries T.W."/>
            <person name="Grigoriev I.V."/>
            <person name="Grimwood J."/>
            <person name="Laplaza J.M."/>
            <person name="Aerts A."/>
            <person name="Salamov A."/>
            <person name="Schmutz J."/>
            <person name="Lindquist E."/>
            <person name="Dehal P."/>
            <person name="Shapiro H."/>
            <person name="Jin Y.S."/>
            <person name="Passoth V."/>
            <person name="Richardson P.M."/>
        </authorList>
    </citation>
    <scope>NUCLEOTIDE SEQUENCE [LARGE SCALE GENOMIC DNA]</scope>
    <source>
        <strain evidence="6">ATCC 58785 / CBS 6054 / NBRC 10063 / NRRL Y-11545</strain>
    </source>
</reference>
<dbReference type="GO" id="GO:0008380">
    <property type="term" value="P:RNA splicing"/>
    <property type="evidence" value="ECO:0007669"/>
    <property type="project" value="UniProtKB-KW"/>
</dbReference>
<dbReference type="GO" id="GO:0006397">
    <property type="term" value="P:mRNA processing"/>
    <property type="evidence" value="ECO:0007669"/>
    <property type="project" value="UniProtKB-KW"/>
</dbReference>
<dbReference type="RefSeq" id="XP_001382862.2">
    <property type="nucleotide sequence ID" value="XM_001382825.1"/>
</dbReference>
<keyword evidence="2" id="KW-0694">RNA-binding</keyword>
<evidence type="ECO:0000313" key="5">
    <source>
        <dbReference type="EMBL" id="ABN64833.2"/>
    </source>
</evidence>
<accession>A3LNC9</accession>
<dbReference type="GeneID" id="4837189"/>
<keyword evidence="6" id="KW-1185">Reference proteome</keyword>
<keyword evidence="1" id="KW-0507">mRNA processing</keyword>